<dbReference type="InterPro" id="IPR037010">
    <property type="entry name" value="VitB12-dep_Met_synth_activ_sf"/>
</dbReference>
<gene>
    <name evidence="2" type="ORF">LEA_16122</name>
</gene>
<sequence length="116" mass="12365">GDDVVAAYVADALGSVMAEAIVACGLDCLERYVAPEGLRITNSYSPGYCGWNVSEQHALFSLLPEGFCGVRLCESGLMLPIKSVSAVVGIGPEVERRDYGCALCRKADCYKRRLGA</sequence>
<feature type="non-terminal residue" evidence="2">
    <location>
        <position position="1"/>
    </location>
</feature>
<dbReference type="EC" id="2.1.1.13" evidence="2"/>
<keyword evidence="2" id="KW-0489">Methyltransferase</keyword>
<dbReference type="InterPro" id="IPR004223">
    <property type="entry name" value="VitB12-dep_Met_synth_activ_dom"/>
</dbReference>
<feature type="domain" description="AdoMet activation" evidence="1">
    <location>
        <begin position="44"/>
        <end position="107"/>
    </location>
</feature>
<organism evidence="2">
    <name type="scientific">human gut metagenome</name>
    <dbReference type="NCBI Taxonomy" id="408170"/>
    <lineage>
        <taxon>unclassified sequences</taxon>
        <taxon>metagenomes</taxon>
        <taxon>organismal metagenomes</taxon>
    </lineage>
</organism>
<dbReference type="Pfam" id="PF02965">
    <property type="entry name" value="Met_synt_B12"/>
    <property type="match status" value="1"/>
</dbReference>
<dbReference type="EMBL" id="AJWY01011016">
    <property type="protein sequence ID" value="EKC53912.1"/>
    <property type="molecule type" value="Genomic_DNA"/>
</dbReference>
<accession>K1RZD0</accession>
<dbReference type="GO" id="GO:0008705">
    <property type="term" value="F:methionine synthase activity"/>
    <property type="evidence" value="ECO:0007669"/>
    <property type="project" value="UniProtKB-EC"/>
</dbReference>
<name>K1RZD0_9ZZZZ</name>
<keyword evidence="2" id="KW-0808">Transferase</keyword>
<dbReference type="Gene3D" id="3.40.109.40">
    <property type="match status" value="1"/>
</dbReference>
<dbReference type="SUPFAM" id="SSF56507">
    <property type="entry name" value="Methionine synthase activation domain-like"/>
    <property type="match status" value="1"/>
</dbReference>
<evidence type="ECO:0000259" key="1">
    <source>
        <dbReference type="Pfam" id="PF02965"/>
    </source>
</evidence>
<dbReference type="AlphaFoldDB" id="K1RZD0"/>
<reference evidence="2" key="1">
    <citation type="journal article" date="2013" name="Environ. Microbiol.">
        <title>Microbiota from the distal guts of lean and obese adolescents exhibit partial functional redundancy besides clear differences in community structure.</title>
        <authorList>
            <person name="Ferrer M."/>
            <person name="Ruiz A."/>
            <person name="Lanza F."/>
            <person name="Haange S.B."/>
            <person name="Oberbach A."/>
            <person name="Till H."/>
            <person name="Bargiela R."/>
            <person name="Campoy C."/>
            <person name="Segura M.T."/>
            <person name="Richter M."/>
            <person name="von Bergen M."/>
            <person name="Seifert J."/>
            <person name="Suarez A."/>
        </authorList>
    </citation>
    <scope>NUCLEOTIDE SEQUENCE</scope>
</reference>
<comment type="caution">
    <text evidence="2">The sequence shown here is derived from an EMBL/GenBank/DDBJ whole genome shotgun (WGS) entry which is preliminary data.</text>
</comment>
<protein>
    <submittedName>
        <fullName evidence="2">Protein containing Vitamin B12 dependent methionine synthase, activation region domain protein</fullName>
        <ecNumber evidence="2">2.1.1.13</ecNumber>
    </submittedName>
</protein>
<proteinExistence type="predicted"/>
<evidence type="ECO:0000313" key="2">
    <source>
        <dbReference type="EMBL" id="EKC53912.1"/>
    </source>
</evidence>
<dbReference type="GO" id="GO:0032259">
    <property type="term" value="P:methylation"/>
    <property type="evidence" value="ECO:0007669"/>
    <property type="project" value="UniProtKB-KW"/>
</dbReference>